<dbReference type="InterPro" id="IPR012340">
    <property type="entry name" value="NA-bd_OB-fold"/>
</dbReference>
<reference evidence="9 10" key="1">
    <citation type="submission" date="2018-04" db="EMBL/GenBank/DDBJ databases">
        <title>Complete genome sequence of Hydrogenophilus thermoluteolus TH-1.</title>
        <authorList>
            <person name="Arai H."/>
        </authorList>
    </citation>
    <scope>NUCLEOTIDE SEQUENCE [LARGE SCALE GENOMIC DNA]</scope>
    <source>
        <strain evidence="9 10">TH-1</strain>
    </source>
</reference>
<dbReference type="Gene3D" id="1.20.1440.120">
    <property type="entry name" value="Recombination protein O, C-terminal domain"/>
    <property type="match status" value="2"/>
</dbReference>
<dbReference type="HAMAP" id="MF_00201">
    <property type="entry name" value="RecO"/>
    <property type="match status" value="1"/>
</dbReference>
<sequence length="216" mass="23995">MSETRRGGSDRGFLLHAEPWRETSLLVDAWTRAHGRLWLVAKGAKRPHSALRSVLLPFQPLHLRWSGKGERLTLTGAEWLGGMPLLSGEALWCGYYLNELILRLAPREVPHPEWFGAYETAVRALASGEPVAPVLRAFEWASLQATGHAPQWPETGPVAVPLSAEAYAAITQGAWSAPIVAREVKPWLRALIDHCLEGRPLRTRAFMKEWVTNGKG</sequence>
<dbReference type="PANTHER" id="PTHR33991:SF1">
    <property type="entry name" value="DNA REPAIR PROTEIN RECO"/>
    <property type="match status" value="1"/>
</dbReference>
<dbReference type="InterPro" id="IPR037278">
    <property type="entry name" value="ARFGAP/RecO"/>
</dbReference>
<evidence type="ECO:0000256" key="5">
    <source>
        <dbReference type="ARBA" id="ARBA00023204"/>
    </source>
</evidence>
<dbReference type="SUPFAM" id="SSF50249">
    <property type="entry name" value="Nucleic acid-binding proteins"/>
    <property type="match status" value="1"/>
</dbReference>
<keyword evidence="10" id="KW-1185">Reference proteome</keyword>
<dbReference type="OrthoDB" id="9804792at2"/>
<dbReference type="Gene3D" id="2.40.50.140">
    <property type="entry name" value="Nucleic acid-binding proteins"/>
    <property type="match status" value="1"/>
</dbReference>
<dbReference type="EMBL" id="AP018558">
    <property type="protein sequence ID" value="BBD76631.1"/>
    <property type="molecule type" value="Genomic_DNA"/>
</dbReference>
<dbReference type="PANTHER" id="PTHR33991">
    <property type="entry name" value="DNA REPAIR PROTEIN RECO"/>
    <property type="match status" value="1"/>
</dbReference>
<dbReference type="Pfam" id="PF11967">
    <property type="entry name" value="RecO_N"/>
    <property type="match status" value="1"/>
</dbReference>
<dbReference type="AlphaFoldDB" id="A0A2Z6DW15"/>
<dbReference type="InterPro" id="IPR003717">
    <property type="entry name" value="RecO"/>
</dbReference>
<feature type="domain" description="DNA replication/recombination mediator RecO N-terminal" evidence="8">
    <location>
        <begin position="10"/>
        <end position="80"/>
    </location>
</feature>
<name>A0A2Z6DW15_HYDTE</name>
<dbReference type="GO" id="GO:0043590">
    <property type="term" value="C:bacterial nucleoid"/>
    <property type="evidence" value="ECO:0007669"/>
    <property type="project" value="TreeGrafter"/>
</dbReference>
<evidence type="ECO:0000256" key="7">
    <source>
        <dbReference type="HAMAP-Rule" id="MF_00201"/>
    </source>
</evidence>
<evidence type="ECO:0000313" key="10">
    <source>
        <dbReference type="Proteomes" id="UP000262004"/>
    </source>
</evidence>
<proteinExistence type="inferred from homology"/>
<evidence type="ECO:0000313" key="9">
    <source>
        <dbReference type="EMBL" id="BBD76631.1"/>
    </source>
</evidence>
<comment type="function">
    <text evidence="7">Involved in DNA repair and RecF pathway recombination.</text>
</comment>
<organism evidence="9 10">
    <name type="scientific">Hydrogenophilus thermoluteolus</name>
    <name type="common">Pseudomonas hydrogenothermophila</name>
    <dbReference type="NCBI Taxonomy" id="297"/>
    <lineage>
        <taxon>Bacteria</taxon>
        <taxon>Pseudomonadati</taxon>
        <taxon>Pseudomonadota</taxon>
        <taxon>Hydrogenophilia</taxon>
        <taxon>Hydrogenophilales</taxon>
        <taxon>Hydrogenophilaceae</taxon>
        <taxon>Hydrogenophilus</taxon>
    </lineage>
</organism>
<dbReference type="NCBIfam" id="TIGR00613">
    <property type="entry name" value="reco"/>
    <property type="match status" value="1"/>
</dbReference>
<dbReference type="Pfam" id="PF02565">
    <property type="entry name" value="RecO_C"/>
    <property type="match status" value="1"/>
</dbReference>
<evidence type="ECO:0000256" key="1">
    <source>
        <dbReference type="ARBA" id="ARBA00007452"/>
    </source>
</evidence>
<dbReference type="KEGG" id="htl:HPTL_0363"/>
<keyword evidence="4 7" id="KW-0233">DNA recombination</keyword>
<keyword evidence="3 7" id="KW-0227">DNA damage</keyword>
<dbReference type="SUPFAM" id="SSF57863">
    <property type="entry name" value="ArfGap/RecO-like zinc finger"/>
    <property type="match status" value="1"/>
</dbReference>
<dbReference type="InterPro" id="IPR042242">
    <property type="entry name" value="RecO_C"/>
</dbReference>
<evidence type="ECO:0000256" key="6">
    <source>
        <dbReference type="ARBA" id="ARBA00033409"/>
    </source>
</evidence>
<gene>
    <name evidence="7 9" type="primary">recO</name>
    <name evidence="9" type="ORF">HPTL_0363</name>
</gene>
<dbReference type="GO" id="GO:0006310">
    <property type="term" value="P:DNA recombination"/>
    <property type="evidence" value="ECO:0007669"/>
    <property type="project" value="UniProtKB-UniRule"/>
</dbReference>
<evidence type="ECO:0000256" key="3">
    <source>
        <dbReference type="ARBA" id="ARBA00022763"/>
    </source>
</evidence>
<dbReference type="RefSeq" id="WP_119334451.1">
    <property type="nucleotide sequence ID" value="NZ_AP018558.1"/>
</dbReference>
<evidence type="ECO:0000259" key="8">
    <source>
        <dbReference type="Pfam" id="PF11967"/>
    </source>
</evidence>
<dbReference type="Proteomes" id="UP000262004">
    <property type="component" value="Chromosome"/>
</dbReference>
<protein>
    <recommendedName>
        <fullName evidence="2 7">DNA repair protein RecO</fullName>
    </recommendedName>
    <alternativeName>
        <fullName evidence="6 7">Recombination protein O</fullName>
    </alternativeName>
</protein>
<accession>A0A2Z6DW15</accession>
<evidence type="ECO:0000256" key="4">
    <source>
        <dbReference type="ARBA" id="ARBA00023172"/>
    </source>
</evidence>
<evidence type="ECO:0000256" key="2">
    <source>
        <dbReference type="ARBA" id="ARBA00021310"/>
    </source>
</evidence>
<keyword evidence="5 7" id="KW-0234">DNA repair</keyword>
<dbReference type="GO" id="GO:0006302">
    <property type="term" value="P:double-strand break repair"/>
    <property type="evidence" value="ECO:0007669"/>
    <property type="project" value="TreeGrafter"/>
</dbReference>
<dbReference type="InterPro" id="IPR022572">
    <property type="entry name" value="DNA_rep/recomb_RecO_N"/>
</dbReference>
<comment type="similarity">
    <text evidence="1 7">Belongs to the RecO family.</text>
</comment>